<comment type="caution">
    <text evidence="1">The sequence shown here is derived from an EMBL/GenBank/DDBJ whole genome shotgun (WGS) entry which is preliminary data.</text>
</comment>
<dbReference type="EMBL" id="JAXCGZ010015662">
    <property type="protein sequence ID" value="KAK7069946.1"/>
    <property type="molecule type" value="Genomic_DNA"/>
</dbReference>
<protein>
    <submittedName>
        <fullName evidence="1">Uncharacterized protein</fullName>
    </submittedName>
</protein>
<dbReference type="AlphaFoldDB" id="A0AAN8WPK6"/>
<evidence type="ECO:0000313" key="1">
    <source>
        <dbReference type="EMBL" id="KAK7069946.1"/>
    </source>
</evidence>
<reference evidence="1 2" key="1">
    <citation type="submission" date="2023-11" db="EMBL/GenBank/DDBJ databases">
        <title>Halocaridina rubra genome assembly.</title>
        <authorList>
            <person name="Smith C."/>
        </authorList>
    </citation>
    <scope>NUCLEOTIDE SEQUENCE [LARGE SCALE GENOMIC DNA]</scope>
    <source>
        <strain evidence="1">EP-1</strain>
        <tissue evidence="1">Whole</tissue>
    </source>
</reference>
<name>A0AAN8WPK6_HALRR</name>
<accession>A0AAN8WPK6</accession>
<gene>
    <name evidence="1" type="ORF">SK128_011820</name>
</gene>
<proteinExistence type="predicted"/>
<evidence type="ECO:0000313" key="2">
    <source>
        <dbReference type="Proteomes" id="UP001381693"/>
    </source>
</evidence>
<organism evidence="1 2">
    <name type="scientific">Halocaridina rubra</name>
    <name type="common">Hawaiian red shrimp</name>
    <dbReference type="NCBI Taxonomy" id="373956"/>
    <lineage>
        <taxon>Eukaryota</taxon>
        <taxon>Metazoa</taxon>
        <taxon>Ecdysozoa</taxon>
        <taxon>Arthropoda</taxon>
        <taxon>Crustacea</taxon>
        <taxon>Multicrustacea</taxon>
        <taxon>Malacostraca</taxon>
        <taxon>Eumalacostraca</taxon>
        <taxon>Eucarida</taxon>
        <taxon>Decapoda</taxon>
        <taxon>Pleocyemata</taxon>
        <taxon>Caridea</taxon>
        <taxon>Atyoidea</taxon>
        <taxon>Atyidae</taxon>
        <taxon>Halocaridina</taxon>
    </lineage>
</organism>
<sequence>PAFPTSNKKEEQGNKQFPLTSLTTRFSQDNPNPPTPLTGQSIRENELEEIHENFYDINSVSPDLVPRSLPHEQTRNKLSPSKLLPHLEQNHLLHKI</sequence>
<keyword evidence="2" id="KW-1185">Reference proteome</keyword>
<dbReference type="Proteomes" id="UP001381693">
    <property type="component" value="Unassembled WGS sequence"/>
</dbReference>
<feature type="non-terminal residue" evidence="1">
    <location>
        <position position="1"/>
    </location>
</feature>